<feature type="transmembrane region" description="Helical" evidence="2">
    <location>
        <begin position="54"/>
        <end position="73"/>
    </location>
</feature>
<gene>
    <name evidence="3" type="ORF">EIP91_008529</name>
</gene>
<keyword evidence="4" id="KW-1185">Reference proteome</keyword>
<keyword evidence="2" id="KW-0812">Transmembrane</keyword>
<feature type="region of interest" description="Disordered" evidence="1">
    <location>
        <begin position="293"/>
        <end position="312"/>
    </location>
</feature>
<evidence type="ECO:0000256" key="1">
    <source>
        <dbReference type="SAM" id="MobiDB-lite"/>
    </source>
</evidence>
<dbReference type="OrthoDB" id="3354175at2759"/>
<dbReference type="EMBL" id="RWJN01000472">
    <property type="protein sequence ID" value="TCD61392.1"/>
    <property type="molecule type" value="Genomic_DNA"/>
</dbReference>
<comment type="caution">
    <text evidence="3">The sequence shown here is derived from an EMBL/GenBank/DDBJ whole genome shotgun (WGS) entry which is preliminary data.</text>
</comment>
<proteinExistence type="predicted"/>
<evidence type="ECO:0008006" key="5">
    <source>
        <dbReference type="Google" id="ProtNLM"/>
    </source>
</evidence>
<dbReference type="AlphaFoldDB" id="A0A4R0R2R9"/>
<feature type="transmembrane region" description="Helical" evidence="2">
    <location>
        <begin position="168"/>
        <end position="193"/>
    </location>
</feature>
<organism evidence="3 4">
    <name type="scientific">Steccherinum ochraceum</name>
    <dbReference type="NCBI Taxonomy" id="92696"/>
    <lineage>
        <taxon>Eukaryota</taxon>
        <taxon>Fungi</taxon>
        <taxon>Dikarya</taxon>
        <taxon>Basidiomycota</taxon>
        <taxon>Agaricomycotina</taxon>
        <taxon>Agaricomycetes</taxon>
        <taxon>Polyporales</taxon>
        <taxon>Steccherinaceae</taxon>
        <taxon>Steccherinum</taxon>
    </lineage>
</organism>
<reference evidence="3 4" key="1">
    <citation type="submission" date="2018-11" db="EMBL/GenBank/DDBJ databases">
        <title>Genome assembly of Steccherinum ochraceum LE-BIN_3174, the white-rot fungus of the Steccherinaceae family (The Residual Polyporoid clade, Polyporales, Basidiomycota).</title>
        <authorList>
            <person name="Fedorova T.V."/>
            <person name="Glazunova O.A."/>
            <person name="Landesman E.O."/>
            <person name="Moiseenko K.V."/>
            <person name="Psurtseva N.V."/>
            <person name="Savinova O.S."/>
            <person name="Shakhova N.V."/>
            <person name="Tyazhelova T.V."/>
            <person name="Vasina D.V."/>
        </authorList>
    </citation>
    <scope>NUCLEOTIDE SEQUENCE [LARGE SCALE GENOMIC DNA]</scope>
    <source>
        <strain evidence="3 4">LE-BIN_3174</strain>
    </source>
</reference>
<protein>
    <recommendedName>
        <fullName evidence="5">Transmembrane protein</fullName>
    </recommendedName>
</protein>
<dbReference type="Proteomes" id="UP000292702">
    <property type="component" value="Unassembled WGS sequence"/>
</dbReference>
<keyword evidence="2" id="KW-1133">Transmembrane helix</keyword>
<feature type="transmembrane region" description="Helical" evidence="2">
    <location>
        <begin position="79"/>
        <end position="103"/>
    </location>
</feature>
<feature type="transmembrane region" description="Helical" evidence="2">
    <location>
        <begin position="124"/>
        <end position="148"/>
    </location>
</feature>
<dbReference type="STRING" id="92696.A0A4R0R2R9"/>
<keyword evidence="2" id="KW-0472">Membrane</keyword>
<evidence type="ECO:0000256" key="2">
    <source>
        <dbReference type="SAM" id="Phobius"/>
    </source>
</evidence>
<evidence type="ECO:0000313" key="3">
    <source>
        <dbReference type="EMBL" id="TCD61392.1"/>
    </source>
</evidence>
<accession>A0A4R0R2R9</accession>
<evidence type="ECO:0000313" key="4">
    <source>
        <dbReference type="Proteomes" id="UP000292702"/>
    </source>
</evidence>
<sequence>MLATTAALLSLATAEWLLDVIRLVQGVVVVGPRLSSGIDGYFADASRISWMMKGILYSCQTLILDAVVIYRAYVVWQNFYVVIAPILGWLGLLATSIGSVVALRQTNQDEATMEGLHAAEARRWAGAIYGTTFATNLLATALLAFRIWRTNKLADEFMPSETSSGLKIVLRVVIESGAIYSLMIITALITFIIGSPAIWIIVDMSSPIICIVFNMIIVRVGFAADRKSTDIEGTYTYRPTGLRISQRSYYSTESTEPSSGLRSGFDTSSIGEGKFLSQKIMQEVDDAEFKGLDSSSKAGVSLGDLQPYPPLA</sequence>
<name>A0A4R0R2R9_9APHY</name>